<reference evidence="6" key="1">
    <citation type="submission" date="2021-04" db="EMBL/GenBank/DDBJ databases">
        <title>Biosynthetic gene clusters of Dactylosporangioum roseum.</title>
        <authorList>
            <person name="Hartkoorn R.C."/>
            <person name="Beaudoing E."/>
            <person name="Hot D."/>
            <person name="Moureu S."/>
        </authorList>
    </citation>
    <scope>NUCLEOTIDE SEQUENCE</scope>
    <source>
        <strain evidence="6">NRRL B-16295</strain>
    </source>
</reference>
<dbReference type="Gene3D" id="3.40.50.300">
    <property type="entry name" value="P-loop containing nucleotide triphosphate hydrolases"/>
    <property type="match status" value="1"/>
</dbReference>
<dbReference type="PANTHER" id="PTHR43776">
    <property type="entry name" value="TRANSPORT ATP-BINDING PROTEIN"/>
    <property type="match status" value="1"/>
</dbReference>
<name>A0ABY5ZE62_9ACTN</name>
<organism evidence="6 7">
    <name type="scientific">Dactylosporangium roseum</name>
    <dbReference type="NCBI Taxonomy" id="47989"/>
    <lineage>
        <taxon>Bacteria</taxon>
        <taxon>Bacillati</taxon>
        <taxon>Actinomycetota</taxon>
        <taxon>Actinomycetes</taxon>
        <taxon>Micromonosporales</taxon>
        <taxon>Micromonosporaceae</taxon>
        <taxon>Dactylosporangium</taxon>
    </lineage>
</organism>
<keyword evidence="7" id="KW-1185">Reference proteome</keyword>
<dbReference type="NCBIfam" id="TIGR01727">
    <property type="entry name" value="oligo_HPY"/>
    <property type="match status" value="1"/>
</dbReference>
<dbReference type="EMBL" id="CP073721">
    <property type="protein sequence ID" value="UWZ39238.1"/>
    <property type="molecule type" value="Genomic_DNA"/>
</dbReference>
<comment type="similarity">
    <text evidence="1">Belongs to the ABC transporter superfamily.</text>
</comment>
<evidence type="ECO:0000259" key="5">
    <source>
        <dbReference type="PROSITE" id="PS50893"/>
    </source>
</evidence>
<dbReference type="GO" id="GO:0005524">
    <property type="term" value="F:ATP binding"/>
    <property type="evidence" value="ECO:0007669"/>
    <property type="project" value="UniProtKB-KW"/>
</dbReference>
<gene>
    <name evidence="6" type="ORF">Drose_13965</name>
</gene>
<accession>A0ABY5ZE62</accession>
<dbReference type="PANTHER" id="PTHR43776:SF7">
    <property type="entry name" value="D,D-DIPEPTIDE TRANSPORT ATP-BINDING PROTEIN DDPF-RELATED"/>
    <property type="match status" value="1"/>
</dbReference>
<dbReference type="SUPFAM" id="SSF52540">
    <property type="entry name" value="P-loop containing nucleoside triphosphate hydrolases"/>
    <property type="match status" value="1"/>
</dbReference>
<evidence type="ECO:0000256" key="2">
    <source>
        <dbReference type="ARBA" id="ARBA00022448"/>
    </source>
</evidence>
<evidence type="ECO:0000313" key="7">
    <source>
        <dbReference type="Proteomes" id="UP001058271"/>
    </source>
</evidence>
<proteinExistence type="inferred from homology"/>
<dbReference type="InterPro" id="IPR013563">
    <property type="entry name" value="Oligopep_ABC_C"/>
</dbReference>
<evidence type="ECO:0000313" key="6">
    <source>
        <dbReference type="EMBL" id="UWZ39238.1"/>
    </source>
</evidence>
<evidence type="ECO:0000256" key="4">
    <source>
        <dbReference type="ARBA" id="ARBA00022840"/>
    </source>
</evidence>
<protein>
    <submittedName>
        <fullName evidence="6">ATP-binding cassette domain-containing protein</fullName>
    </submittedName>
</protein>
<evidence type="ECO:0000256" key="1">
    <source>
        <dbReference type="ARBA" id="ARBA00005417"/>
    </source>
</evidence>
<dbReference type="InterPro" id="IPR003593">
    <property type="entry name" value="AAA+_ATPase"/>
</dbReference>
<keyword evidence="3" id="KW-0547">Nucleotide-binding</keyword>
<dbReference type="InterPro" id="IPR050319">
    <property type="entry name" value="ABC_transp_ATP-bind"/>
</dbReference>
<dbReference type="InterPro" id="IPR003439">
    <property type="entry name" value="ABC_transporter-like_ATP-bd"/>
</dbReference>
<keyword evidence="4 6" id="KW-0067">ATP-binding</keyword>
<keyword evidence="2" id="KW-0813">Transport</keyword>
<dbReference type="PROSITE" id="PS50893">
    <property type="entry name" value="ABC_TRANSPORTER_2"/>
    <property type="match status" value="1"/>
</dbReference>
<dbReference type="InterPro" id="IPR027417">
    <property type="entry name" value="P-loop_NTPase"/>
</dbReference>
<dbReference type="Pfam" id="PF00005">
    <property type="entry name" value="ABC_tran"/>
    <property type="match status" value="1"/>
</dbReference>
<sequence length="346" mass="37148">MTTPLLRLDNISKTFERRSIWSASRTPAYAVRNVSLDLHEGQTIALVGESGSGKSTLGRLAMNLMNPSEGAVRFRGRAVSELSASGLAVFRRTMQIVFQDPSAAFNPRRTVYATLAQPLQLHTDASDATISKRVDELLDTVGLNPPAAFRDALPHQLSGGQRQRVMIARALSVNPTFVVADEPLSALDVTVQAQILDLLLLLQRERGIGYLLITHDLALVGEVADQVAVMYRGRVVEYGPAAKVCAAPGHPYTRLLMASTLSADPANRRIIGGGPVHLPIRPPDTAGSGCSFAARCPLAEEHCAVEVPVLRSSGDPETQVACHVTNRGAQHVAPSGPRVERHQIGQ</sequence>
<dbReference type="InterPro" id="IPR017871">
    <property type="entry name" value="ABC_transporter-like_CS"/>
</dbReference>
<evidence type="ECO:0000256" key="3">
    <source>
        <dbReference type="ARBA" id="ARBA00022741"/>
    </source>
</evidence>
<dbReference type="RefSeq" id="WP_260728638.1">
    <property type="nucleotide sequence ID" value="NZ_BAAABS010000015.1"/>
</dbReference>
<dbReference type="SMART" id="SM00382">
    <property type="entry name" value="AAA"/>
    <property type="match status" value="1"/>
</dbReference>
<dbReference type="CDD" id="cd03257">
    <property type="entry name" value="ABC_NikE_OppD_transporters"/>
    <property type="match status" value="1"/>
</dbReference>
<dbReference type="PROSITE" id="PS00211">
    <property type="entry name" value="ABC_TRANSPORTER_1"/>
    <property type="match status" value="1"/>
</dbReference>
<feature type="domain" description="ABC transporter" evidence="5">
    <location>
        <begin position="6"/>
        <end position="257"/>
    </location>
</feature>
<dbReference type="Proteomes" id="UP001058271">
    <property type="component" value="Chromosome"/>
</dbReference>
<dbReference type="Pfam" id="PF08352">
    <property type="entry name" value="oligo_HPY"/>
    <property type="match status" value="1"/>
</dbReference>